<evidence type="ECO:0000259" key="1">
    <source>
        <dbReference type="Pfam" id="PF08924"/>
    </source>
</evidence>
<accession>A0AB39UFF3</accession>
<protein>
    <submittedName>
        <fullName evidence="2">DUF1906 domain-containing protein</fullName>
    </submittedName>
</protein>
<name>A0AB39UFF3_9BIFI</name>
<organism evidence="2">
    <name type="scientific">Bifidobacterium fermentum</name>
    <dbReference type="NCBI Taxonomy" id="3059035"/>
    <lineage>
        <taxon>Bacteria</taxon>
        <taxon>Bacillati</taxon>
        <taxon>Actinomycetota</taxon>
        <taxon>Actinomycetes</taxon>
        <taxon>Bifidobacteriales</taxon>
        <taxon>Bifidobacteriaceae</taxon>
        <taxon>Bifidobacterium</taxon>
    </lineage>
</organism>
<gene>
    <name evidence="2" type="ORF">QN217_10295</name>
</gene>
<evidence type="ECO:0000313" key="2">
    <source>
        <dbReference type="EMBL" id="XDS47671.1"/>
    </source>
</evidence>
<reference evidence="2" key="1">
    <citation type="submission" date="2023-07" db="EMBL/GenBank/DDBJ databases">
        <title>Bifidobacterium aquikefiriaerophilum sp. nov. and Bifidobacterium eccum sp. nov., isolated from water kefir.</title>
        <authorList>
            <person name="Breselge S."/>
            <person name="Bellassi P."/>
            <person name="Barcenilla C."/>
            <person name="Alvarez-Ordonez A."/>
            <person name="Morelli L."/>
            <person name="Cotter P.D."/>
        </authorList>
    </citation>
    <scope>NUCLEOTIDE SEQUENCE</scope>
    <source>
        <strain evidence="2">WK048_4_13</strain>
    </source>
</reference>
<dbReference type="Gene3D" id="3.20.20.80">
    <property type="entry name" value="Glycosidases"/>
    <property type="match status" value="1"/>
</dbReference>
<dbReference type="InterPro" id="IPR015020">
    <property type="entry name" value="Rv2525c-like_Glyco_Hydro-like"/>
</dbReference>
<dbReference type="EMBL" id="CP129675">
    <property type="protein sequence ID" value="XDS47671.1"/>
    <property type="molecule type" value="Genomic_DNA"/>
</dbReference>
<dbReference type="AlphaFoldDB" id="A0AB39UFF3"/>
<proteinExistence type="predicted"/>
<dbReference type="RefSeq" id="WP_369343205.1">
    <property type="nucleotide sequence ID" value="NZ_CP129675.1"/>
</dbReference>
<sequence length="68" mass="7206">MANSTSRADHVRDPIGSTVFFAVDYDPTGDSISGPVTDYFTGINASMDAQLLGKYKVGVYGTATCVPR</sequence>
<dbReference type="Pfam" id="PF08924">
    <property type="entry name" value="Rv2525c_GlyHyd-like"/>
    <property type="match status" value="1"/>
</dbReference>
<feature type="domain" description="Rv2525c-like glycoside hydrolase-like" evidence="1">
    <location>
        <begin position="6"/>
        <end position="65"/>
    </location>
</feature>